<feature type="transmembrane region" description="Helical" evidence="7">
    <location>
        <begin position="223"/>
        <end position="246"/>
    </location>
</feature>
<reference evidence="8" key="1">
    <citation type="submission" date="2023-07" db="EMBL/GenBank/DDBJ databases">
        <title>Genome content predicts the carbon catabolic preferences of heterotrophic bacteria.</title>
        <authorList>
            <person name="Gralka M."/>
        </authorList>
    </citation>
    <scope>NUCLEOTIDE SEQUENCE</scope>
    <source>
        <strain evidence="8">I3M17_2</strain>
    </source>
</reference>
<dbReference type="GO" id="GO:0015293">
    <property type="term" value="F:symporter activity"/>
    <property type="evidence" value="ECO:0007669"/>
    <property type="project" value="UniProtKB-KW"/>
</dbReference>
<dbReference type="PROSITE" id="PS50267">
    <property type="entry name" value="NA_NEUROTRAN_SYMP_3"/>
    <property type="match status" value="1"/>
</dbReference>
<comment type="subcellular location">
    <subcellularLocation>
        <location evidence="1">Membrane</location>
        <topology evidence="1">Multi-pass membrane protein</topology>
    </subcellularLocation>
</comment>
<feature type="transmembrane region" description="Helical" evidence="7">
    <location>
        <begin position="304"/>
        <end position="330"/>
    </location>
</feature>
<dbReference type="Pfam" id="PF00209">
    <property type="entry name" value="SNF"/>
    <property type="match status" value="2"/>
</dbReference>
<gene>
    <name evidence="8" type="ORF">Q4521_08295</name>
</gene>
<protein>
    <recommendedName>
        <fullName evidence="6">Transporter</fullName>
    </recommendedName>
</protein>
<dbReference type="PROSITE" id="PS00610">
    <property type="entry name" value="NA_NEUROTRAN_SYMP_1"/>
    <property type="match status" value="1"/>
</dbReference>
<evidence type="ECO:0000256" key="7">
    <source>
        <dbReference type="SAM" id="Phobius"/>
    </source>
</evidence>
<evidence type="ECO:0000256" key="4">
    <source>
        <dbReference type="ARBA" id="ARBA00022989"/>
    </source>
</evidence>
<evidence type="ECO:0000256" key="1">
    <source>
        <dbReference type="ARBA" id="ARBA00004141"/>
    </source>
</evidence>
<dbReference type="RefSeq" id="WP_303492476.1">
    <property type="nucleotide sequence ID" value="NZ_JAUOPB010000005.1"/>
</dbReference>
<feature type="transmembrane region" description="Helical" evidence="7">
    <location>
        <begin position="88"/>
        <end position="110"/>
    </location>
</feature>
<name>A0AAW7X4J6_9GAMM</name>
<feature type="transmembrane region" description="Helical" evidence="7">
    <location>
        <begin position="430"/>
        <end position="452"/>
    </location>
</feature>
<dbReference type="SUPFAM" id="SSF161070">
    <property type="entry name" value="SNF-like"/>
    <property type="match status" value="1"/>
</dbReference>
<keyword evidence="6" id="KW-0769">Symport</keyword>
<organism evidence="8 9">
    <name type="scientific">Saccharophagus degradans</name>
    <dbReference type="NCBI Taxonomy" id="86304"/>
    <lineage>
        <taxon>Bacteria</taxon>
        <taxon>Pseudomonadati</taxon>
        <taxon>Pseudomonadota</taxon>
        <taxon>Gammaproteobacteria</taxon>
        <taxon>Cellvibrionales</taxon>
        <taxon>Cellvibrionaceae</taxon>
        <taxon>Saccharophagus</taxon>
    </lineage>
</organism>
<comment type="similarity">
    <text evidence="6">Belongs to the sodium:neurotransmitter symporter (SNF) (TC 2.A.22) family.</text>
</comment>
<dbReference type="InterPro" id="IPR047218">
    <property type="entry name" value="YocR/YhdH-like"/>
</dbReference>
<comment type="caution">
    <text evidence="8">The sequence shown here is derived from an EMBL/GenBank/DDBJ whole genome shotgun (WGS) entry which is preliminary data.</text>
</comment>
<dbReference type="PANTHER" id="PTHR42948">
    <property type="entry name" value="TRANSPORTER"/>
    <property type="match status" value="1"/>
</dbReference>
<accession>A0AAW7X4J6</accession>
<feature type="transmembrane region" description="Helical" evidence="7">
    <location>
        <begin position="151"/>
        <end position="170"/>
    </location>
</feature>
<dbReference type="AlphaFoldDB" id="A0AAW7X4J6"/>
<evidence type="ECO:0000256" key="5">
    <source>
        <dbReference type="ARBA" id="ARBA00023136"/>
    </source>
</evidence>
<dbReference type="NCBIfam" id="NF037979">
    <property type="entry name" value="Na_transp"/>
    <property type="match status" value="1"/>
</dbReference>
<dbReference type="InterPro" id="IPR000175">
    <property type="entry name" value="Na/ntran_symport"/>
</dbReference>
<dbReference type="EMBL" id="JAUOPB010000005">
    <property type="protein sequence ID" value="MDO6422470.1"/>
    <property type="molecule type" value="Genomic_DNA"/>
</dbReference>
<feature type="transmembrane region" description="Helical" evidence="7">
    <location>
        <begin position="390"/>
        <end position="409"/>
    </location>
</feature>
<feature type="transmembrane region" description="Helical" evidence="7">
    <location>
        <begin position="258"/>
        <end position="284"/>
    </location>
</feature>
<dbReference type="PRINTS" id="PR00176">
    <property type="entry name" value="NANEUSMPORT"/>
</dbReference>
<dbReference type="CDD" id="cd10336">
    <property type="entry name" value="SLC6sbd_Tyt1-Like"/>
    <property type="match status" value="1"/>
</dbReference>
<feature type="transmembrane region" description="Helical" evidence="7">
    <location>
        <begin position="43"/>
        <end position="67"/>
    </location>
</feature>
<sequence>MAQQGIHGVWANRWTFVLAATGSAVGLGNIWKFPYITGENGGGAFVLVYLLCIALIGIPIMVAEVLLGRRGRQSPINSMRYVAKEAGLSSNWSAVGWMGVLAGLFILSFYSVVAGWALHYVFQTGMGAFEGATREVSQGVFGELLSNNTALISWHTVFILMTVGVVMAGVTRGLAMVARVLMPLLFVMLIMLLGYGMAAGDFVGAAKFMFSFKVSALSWDGVLIAMGHAFFTLSLGMGSIMAYGAYMPSHSNIGQTVVTVGVLDTLVALVAGMCIFPIVFASGIEPSSGPGLLFQSLPVAFGNMPGGLFFGTLFFILVSIAAWSSAVSLIEPGVAWLIETGKFNRVTANLVLGGASWLVGISCALSFNLLADFKPLFLANRTPFDFLDFLTAQVMLPLGGLFIAIFVGWRMAKAVMEDEMDAEGHPMLDIWLFVLRYISPVLVVIVFVITLMNTFAG</sequence>
<evidence type="ECO:0000313" key="8">
    <source>
        <dbReference type="EMBL" id="MDO6422470.1"/>
    </source>
</evidence>
<keyword evidence="3 6" id="KW-0812">Transmembrane</keyword>
<evidence type="ECO:0000256" key="3">
    <source>
        <dbReference type="ARBA" id="ARBA00022692"/>
    </source>
</evidence>
<keyword evidence="2 6" id="KW-0813">Transport</keyword>
<proteinExistence type="inferred from homology"/>
<dbReference type="InterPro" id="IPR037272">
    <property type="entry name" value="SNS_sf"/>
</dbReference>
<feature type="transmembrane region" description="Helical" evidence="7">
    <location>
        <begin position="12"/>
        <end position="31"/>
    </location>
</feature>
<evidence type="ECO:0000256" key="6">
    <source>
        <dbReference type="RuleBase" id="RU003732"/>
    </source>
</evidence>
<dbReference type="GO" id="GO:0016020">
    <property type="term" value="C:membrane"/>
    <property type="evidence" value="ECO:0007669"/>
    <property type="project" value="UniProtKB-SubCell"/>
</dbReference>
<feature type="transmembrane region" description="Helical" evidence="7">
    <location>
        <begin position="182"/>
        <end position="203"/>
    </location>
</feature>
<evidence type="ECO:0000313" key="9">
    <source>
        <dbReference type="Proteomes" id="UP001169760"/>
    </source>
</evidence>
<keyword evidence="5 7" id="KW-0472">Membrane</keyword>
<dbReference type="Proteomes" id="UP001169760">
    <property type="component" value="Unassembled WGS sequence"/>
</dbReference>
<dbReference type="PANTHER" id="PTHR42948:SF1">
    <property type="entry name" value="TRANSPORTER"/>
    <property type="match status" value="1"/>
</dbReference>
<feature type="transmembrane region" description="Helical" evidence="7">
    <location>
        <begin position="350"/>
        <end position="370"/>
    </location>
</feature>
<evidence type="ECO:0000256" key="2">
    <source>
        <dbReference type="ARBA" id="ARBA00022448"/>
    </source>
</evidence>
<keyword evidence="4 7" id="KW-1133">Transmembrane helix</keyword>